<feature type="non-terminal residue" evidence="1">
    <location>
        <position position="94"/>
    </location>
</feature>
<dbReference type="AlphaFoldDB" id="A0A843W258"/>
<organism evidence="1 2">
    <name type="scientific">Colocasia esculenta</name>
    <name type="common">Wild taro</name>
    <name type="synonym">Arum esculentum</name>
    <dbReference type="NCBI Taxonomy" id="4460"/>
    <lineage>
        <taxon>Eukaryota</taxon>
        <taxon>Viridiplantae</taxon>
        <taxon>Streptophyta</taxon>
        <taxon>Embryophyta</taxon>
        <taxon>Tracheophyta</taxon>
        <taxon>Spermatophyta</taxon>
        <taxon>Magnoliopsida</taxon>
        <taxon>Liliopsida</taxon>
        <taxon>Araceae</taxon>
        <taxon>Aroideae</taxon>
        <taxon>Colocasieae</taxon>
        <taxon>Colocasia</taxon>
    </lineage>
</organism>
<evidence type="ECO:0000313" key="1">
    <source>
        <dbReference type="EMBL" id="MQM00938.1"/>
    </source>
</evidence>
<name>A0A843W258_COLES</name>
<comment type="caution">
    <text evidence="1">The sequence shown here is derived from an EMBL/GenBank/DDBJ whole genome shotgun (WGS) entry which is preliminary data.</text>
</comment>
<gene>
    <name evidence="1" type="ORF">Taro_033682</name>
</gene>
<proteinExistence type="predicted"/>
<evidence type="ECO:0000313" key="2">
    <source>
        <dbReference type="Proteomes" id="UP000652761"/>
    </source>
</evidence>
<protein>
    <submittedName>
        <fullName evidence="1">Uncharacterized protein</fullName>
    </submittedName>
</protein>
<sequence length="94" mass="10948">MQQLESVSSLIPLSSAILREEELLDAVLLLYHLGVSSNFKQAFYYKSHQTSLSTLLDEIDKQIREKTCNEQQKRLKEARNVYREELVDCLRQCA</sequence>
<dbReference type="EMBL" id="NMUH01002587">
    <property type="protein sequence ID" value="MQM00938.1"/>
    <property type="molecule type" value="Genomic_DNA"/>
</dbReference>
<dbReference type="Proteomes" id="UP000652761">
    <property type="component" value="Unassembled WGS sequence"/>
</dbReference>
<reference evidence="1" key="1">
    <citation type="submission" date="2017-07" db="EMBL/GenBank/DDBJ databases">
        <title>Taro Niue Genome Assembly and Annotation.</title>
        <authorList>
            <person name="Atibalentja N."/>
            <person name="Keating K."/>
            <person name="Fields C.J."/>
        </authorList>
    </citation>
    <scope>NUCLEOTIDE SEQUENCE</scope>
    <source>
        <strain evidence="1">Niue_2</strain>
        <tissue evidence="1">Leaf</tissue>
    </source>
</reference>
<dbReference type="OrthoDB" id="258495at2759"/>
<accession>A0A843W258</accession>
<keyword evidence="2" id="KW-1185">Reference proteome</keyword>